<evidence type="ECO:0000313" key="2">
    <source>
        <dbReference type="Proteomes" id="UP000232707"/>
    </source>
</evidence>
<reference evidence="1 2" key="1">
    <citation type="submission" date="2016-02" db="EMBL/GenBank/DDBJ databases">
        <title>Genome sequence of a new Betabaculovirus TnGV isolated from the cabagge looper Trichoplusia ni (Lepidoptera: Noctuidae).</title>
        <authorList>
            <person name="Del Rincon-Castro M.C."/>
            <person name="Bivian-Hernandez Mdl.A."/>
            <person name="Lopez-Tlacomulco J.J."/>
            <person name="Ibarra J.E."/>
        </authorList>
    </citation>
    <scope>NUCLEOTIDE SEQUENCE [LARGE SCALE GENOMIC DNA]</scope>
    <source>
        <strain evidence="1">LBIV-12</strain>
    </source>
</reference>
<protein>
    <submittedName>
        <fullName evidence="1">Uncharacterized protein</fullName>
    </submittedName>
</protein>
<dbReference type="InterPro" id="IPR020387">
    <property type="entry name" value="AcMNPV_Orf112"/>
</dbReference>
<dbReference type="RefSeq" id="YP_009506214.1">
    <property type="nucleotide sequence ID" value="NC_038375.1"/>
</dbReference>
<dbReference type="GeneID" id="37617019"/>
<dbReference type="KEGG" id="vg:37617019"/>
<organism evidence="1 2">
    <name type="scientific">Trichoplusia ni granulovirus LBIV-12</name>
    <dbReference type="NCBI Taxonomy" id="1916701"/>
    <lineage>
        <taxon>Viruses</taxon>
        <taxon>Viruses incertae sedis</taxon>
        <taxon>Naldaviricetes</taxon>
        <taxon>Lefavirales</taxon>
        <taxon>Baculoviridae</taxon>
        <taxon>Betabaculovirus</taxon>
        <taxon>Betabaculovirus trini</taxon>
    </lineage>
</organism>
<evidence type="ECO:0000313" key="1">
    <source>
        <dbReference type="EMBL" id="AOW41482.1"/>
    </source>
</evidence>
<dbReference type="Pfam" id="PF10860">
    <property type="entry name" value="DUF2661"/>
    <property type="match status" value="1"/>
</dbReference>
<sequence length="333" mass="40206">MDFALVSVWYNKDKFIYNTTCHPFWHNILYYSQYFKYYVLYYIENESEAKIPPVGPVKFINFKDYAESKNVSKLKHVMNKIDYMKLHFIFNSKIVPETFVLLMDMDCQLSECHNLKFDKLKNIQYYLTPYTDSSTKCLYRPMSSYDKYENSFDSYIENYATFINKTKPFFQPWHGVDIRVENETNQFFMYAQYLQIVQLYMGIFHQHALPTLYKNYKISNPIKLTFHRGSSYRGENDDEYKYEYDYRKPAIFGKQSLTYQLYIAIISEEDQETIKNMLHNLHRLGYNFESKFHWSNSLQCDVNVCGVIEDRCVKKNKFDYTGVEFVKPIKMYK</sequence>
<dbReference type="Proteomes" id="UP000232707">
    <property type="component" value="Segment"/>
</dbReference>
<proteinExistence type="predicted"/>
<accession>A0A1D8QLC9</accession>
<dbReference type="EMBL" id="KU752557">
    <property type="protein sequence ID" value="AOW41482.1"/>
    <property type="molecule type" value="Genomic_DNA"/>
</dbReference>
<keyword evidence="2" id="KW-1185">Reference proteome</keyword>
<name>A0A1D8QLC9_GVTN</name>